<dbReference type="Pfam" id="PF09971">
    <property type="entry name" value="DUF2206"/>
    <property type="match status" value="1"/>
</dbReference>
<gene>
    <name evidence="1" type="ORF">S12H4_10008</name>
</gene>
<dbReference type="EMBL" id="BARW01004183">
    <property type="protein sequence ID" value="GAI60624.1"/>
    <property type="molecule type" value="Genomic_DNA"/>
</dbReference>
<protein>
    <submittedName>
        <fullName evidence="1">Uncharacterized protein</fullName>
    </submittedName>
</protein>
<sequence length="150" mass="17235">MILVAAIFCLFFLIYSSFIPYFIGGEPIGDGDLIQLGDFGTTYEQHYVHEAEIKSAQWLSKNYNSRNLVYADELASLKLLSFGRIKEVKYDILPSTLDENAYVYLSYANVNKNMESNRYKGSIINYSFPMKFINENKNLIYNNGGSELFK</sequence>
<reference evidence="1" key="1">
    <citation type="journal article" date="2014" name="Front. Microbiol.">
        <title>High frequency of phylogenetically diverse reductive dehalogenase-homologous genes in deep subseafloor sedimentary metagenomes.</title>
        <authorList>
            <person name="Kawai M."/>
            <person name="Futagami T."/>
            <person name="Toyoda A."/>
            <person name="Takaki Y."/>
            <person name="Nishi S."/>
            <person name="Hori S."/>
            <person name="Arai W."/>
            <person name="Tsubouchi T."/>
            <person name="Morono Y."/>
            <person name="Uchiyama I."/>
            <person name="Ito T."/>
            <person name="Fujiyama A."/>
            <person name="Inagaki F."/>
            <person name="Takami H."/>
        </authorList>
    </citation>
    <scope>NUCLEOTIDE SEQUENCE</scope>
    <source>
        <strain evidence="1">Expedition CK06-06</strain>
    </source>
</reference>
<comment type="caution">
    <text evidence="1">The sequence shown here is derived from an EMBL/GenBank/DDBJ whole genome shotgun (WGS) entry which is preliminary data.</text>
</comment>
<name>X1RYM8_9ZZZZ</name>
<dbReference type="AlphaFoldDB" id="X1RYM8"/>
<evidence type="ECO:0000313" key="1">
    <source>
        <dbReference type="EMBL" id="GAI60624.1"/>
    </source>
</evidence>
<proteinExistence type="predicted"/>
<accession>X1RYM8</accession>
<dbReference type="InterPro" id="IPR018701">
    <property type="entry name" value="DUF2206_membrane"/>
</dbReference>
<organism evidence="1">
    <name type="scientific">marine sediment metagenome</name>
    <dbReference type="NCBI Taxonomy" id="412755"/>
    <lineage>
        <taxon>unclassified sequences</taxon>
        <taxon>metagenomes</taxon>
        <taxon>ecological metagenomes</taxon>
    </lineage>
</organism>